<keyword evidence="1" id="KW-0812">Transmembrane</keyword>
<keyword evidence="3" id="KW-1185">Reference proteome</keyword>
<dbReference type="AlphaFoldDB" id="A0A6I1MHL0"/>
<keyword evidence="1" id="KW-0472">Membrane</keyword>
<dbReference type="EMBL" id="WHJC01000034">
    <property type="protein sequence ID" value="MPQ43026.1"/>
    <property type="molecule type" value="Genomic_DNA"/>
</dbReference>
<evidence type="ECO:0000256" key="1">
    <source>
        <dbReference type="SAM" id="Phobius"/>
    </source>
</evidence>
<dbReference type="OrthoDB" id="2082016at2"/>
<accession>A0A6I1MHL0</accession>
<dbReference type="Proteomes" id="UP000430345">
    <property type="component" value="Unassembled WGS sequence"/>
</dbReference>
<protein>
    <recommendedName>
        <fullName evidence="4">Bypass of forespore C C-terminal domain-containing protein</fullName>
    </recommendedName>
</protein>
<evidence type="ECO:0000313" key="2">
    <source>
        <dbReference type="EMBL" id="MPQ43026.1"/>
    </source>
</evidence>
<keyword evidence="1" id="KW-1133">Transmembrane helix</keyword>
<proteinExistence type="predicted"/>
<feature type="transmembrane region" description="Helical" evidence="1">
    <location>
        <begin position="12"/>
        <end position="35"/>
    </location>
</feature>
<comment type="caution">
    <text evidence="2">The sequence shown here is derived from an EMBL/GenBank/DDBJ whole genome shotgun (WGS) entry which is preliminary data.</text>
</comment>
<evidence type="ECO:0000313" key="3">
    <source>
        <dbReference type="Proteomes" id="UP000430345"/>
    </source>
</evidence>
<evidence type="ECO:0008006" key="4">
    <source>
        <dbReference type="Google" id="ProtNLM"/>
    </source>
</evidence>
<dbReference type="RefSeq" id="WP_152888175.1">
    <property type="nucleotide sequence ID" value="NZ_WHJC01000034.1"/>
</dbReference>
<gene>
    <name evidence="2" type="ORF">GBZ86_04540</name>
</gene>
<organism evidence="2 3">
    <name type="scientific">Clostridium tarantellae</name>
    <dbReference type="NCBI Taxonomy" id="39493"/>
    <lineage>
        <taxon>Bacteria</taxon>
        <taxon>Bacillati</taxon>
        <taxon>Bacillota</taxon>
        <taxon>Clostridia</taxon>
        <taxon>Eubacteriales</taxon>
        <taxon>Clostridiaceae</taxon>
        <taxon>Clostridium</taxon>
    </lineage>
</organism>
<name>A0A6I1MHL0_9CLOT</name>
<reference evidence="2 3" key="1">
    <citation type="submission" date="2019-10" db="EMBL/GenBank/DDBJ databases">
        <title>The Genome Sequence of Clostridium tarantellae Isolated from Fish Brain.</title>
        <authorList>
            <person name="Bano L."/>
            <person name="Kiel M."/>
            <person name="Sales G."/>
            <person name="Doxey A.C."/>
            <person name="Mansfield M.J."/>
            <person name="Schiavone M."/>
            <person name="Rossetto O."/>
            <person name="Pirazzini M."/>
            <person name="Dobrindt U."/>
            <person name="Montecucco C."/>
        </authorList>
    </citation>
    <scope>NUCLEOTIDE SEQUENCE [LARGE SCALE GENOMIC DNA]</scope>
    <source>
        <strain evidence="2 3">DSM 3997</strain>
    </source>
</reference>
<sequence>MNWNKIKNNKVITIMIVTVLSLVVFSASYFTSFIYNSYNTEDTSSVMNETKNKEETSLKDDVNIVFTRKTPDKNVFVDYKTTIGDYKKQIHLDEVTVEGLEEILKEKGYEKVAWNGQEIIFSRNQEISTSLEPNKYYIGEKDGCIAMFKSDENGIAIIEKTEDITFINIETLPDRDREAIKNFNKKFDTREQCEEELSAYTS</sequence>